<reference evidence="1" key="1">
    <citation type="submission" date="2020-11" db="EMBL/GenBank/DDBJ databases">
        <authorList>
            <person name="Tran Van P."/>
        </authorList>
    </citation>
    <scope>NUCLEOTIDE SEQUENCE</scope>
</reference>
<sequence>MAILSTEVWVGLPDTRYHKAVDPLESSTQGLTMQLFPSHYTKGQLVLKCTAHIGALYRRSVEVRLNNRGRDPVPERVTSPNTTPRLCAPLPVLLILVVLCCQIASYISQHDAASLRTVTSSPDSGGPVLPNCKSFGVQCRESKAVQACVYKRLIMVCSAAVLQDVKVCSALRLTPM</sequence>
<evidence type="ECO:0000313" key="1">
    <source>
        <dbReference type="EMBL" id="CAD7404283.1"/>
    </source>
</evidence>
<gene>
    <name evidence="1" type="ORF">TPSB3V08_LOCUS4424</name>
</gene>
<protein>
    <submittedName>
        <fullName evidence="1">Uncharacterized protein</fullName>
    </submittedName>
</protein>
<dbReference type="AlphaFoldDB" id="A0A7R9CXH9"/>
<organism evidence="1">
    <name type="scientific">Timema poppense</name>
    <name type="common">Walking stick</name>
    <dbReference type="NCBI Taxonomy" id="170557"/>
    <lineage>
        <taxon>Eukaryota</taxon>
        <taxon>Metazoa</taxon>
        <taxon>Ecdysozoa</taxon>
        <taxon>Arthropoda</taxon>
        <taxon>Hexapoda</taxon>
        <taxon>Insecta</taxon>
        <taxon>Pterygota</taxon>
        <taxon>Neoptera</taxon>
        <taxon>Polyneoptera</taxon>
        <taxon>Phasmatodea</taxon>
        <taxon>Timematodea</taxon>
        <taxon>Timematoidea</taxon>
        <taxon>Timematidae</taxon>
        <taxon>Timema</taxon>
    </lineage>
</organism>
<accession>A0A7R9CXH9</accession>
<proteinExistence type="predicted"/>
<dbReference type="EMBL" id="OD002124">
    <property type="protein sequence ID" value="CAD7404283.1"/>
    <property type="molecule type" value="Genomic_DNA"/>
</dbReference>
<name>A0A7R9CXH9_TIMPO</name>